<dbReference type="RefSeq" id="WP_191708654.1">
    <property type="nucleotide sequence ID" value="NZ_JACSQA010000034.1"/>
</dbReference>
<dbReference type="InterPro" id="IPR024419">
    <property type="entry name" value="YvrJ"/>
</dbReference>
<feature type="transmembrane region" description="Helical" evidence="1">
    <location>
        <begin position="6"/>
        <end position="25"/>
    </location>
</feature>
<dbReference type="Pfam" id="PF12841">
    <property type="entry name" value="YvrJ"/>
    <property type="match status" value="1"/>
</dbReference>
<keyword evidence="1" id="KW-1133">Transmembrane helix</keyword>
<gene>
    <name evidence="2" type="ORF">H9636_16430</name>
</gene>
<sequence length="59" mass="6831">MVTSEWVTKVGNFGFPISITIYLFIRFERKIENLETSINYLSEVIKGNEKGLMVCIMNL</sequence>
<comment type="caution">
    <text evidence="2">The sequence shown here is derived from an EMBL/GenBank/DDBJ whole genome shotgun (WGS) entry which is preliminary data.</text>
</comment>
<evidence type="ECO:0000313" key="2">
    <source>
        <dbReference type="EMBL" id="MBD8028236.1"/>
    </source>
</evidence>
<name>A0ABR8XGA3_9BACL</name>
<protein>
    <submittedName>
        <fullName evidence="2">YvrJ family protein</fullName>
    </submittedName>
</protein>
<dbReference type="EMBL" id="JACSQA010000034">
    <property type="protein sequence ID" value="MBD8028236.1"/>
    <property type="molecule type" value="Genomic_DNA"/>
</dbReference>
<evidence type="ECO:0000256" key="1">
    <source>
        <dbReference type="SAM" id="Phobius"/>
    </source>
</evidence>
<keyword evidence="1" id="KW-0472">Membrane</keyword>
<keyword evidence="3" id="KW-1185">Reference proteome</keyword>
<dbReference type="Proteomes" id="UP000640930">
    <property type="component" value="Unassembled WGS sequence"/>
</dbReference>
<organism evidence="2 3">
    <name type="scientific">Ureibacillus galli</name>
    <dbReference type="NCBI Taxonomy" id="2762222"/>
    <lineage>
        <taxon>Bacteria</taxon>
        <taxon>Bacillati</taxon>
        <taxon>Bacillota</taxon>
        <taxon>Bacilli</taxon>
        <taxon>Bacillales</taxon>
        <taxon>Caryophanaceae</taxon>
        <taxon>Ureibacillus</taxon>
    </lineage>
</organism>
<evidence type="ECO:0000313" key="3">
    <source>
        <dbReference type="Proteomes" id="UP000640930"/>
    </source>
</evidence>
<proteinExistence type="predicted"/>
<keyword evidence="1" id="KW-0812">Transmembrane</keyword>
<accession>A0ABR8XGA3</accession>
<reference evidence="2 3" key="1">
    <citation type="submission" date="2020-08" db="EMBL/GenBank/DDBJ databases">
        <title>A Genomic Blueprint of the Chicken Gut Microbiome.</title>
        <authorList>
            <person name="Gilroy R."/>
            <person name="Ravi A."/>
            <person name="Getino M."/>
            <person name="Pursley I."/>
            <person name="Horton D.L."/>
            <person name="Alikhan N.-F."/>
            <person name="Baker D."/>
            <person name="Gharbi K."/>
            <person name="Hall N."/>
            <person name="Watson M."/>
            <person name="Adriaenssens E.M."/>
            <person name="Foster-Nyarko E."/>
            <person name="Jarju S."/>
            <person name="Secka A."/>
            <person name="Antonio M."/>
            <person name="Oren A."/>
            <person name="Chaudhuri R."/>
            <person name="La Ragione R.M."/>
            <person name="Hildebrand F."/>
            <person name="Pallen M.J."/>
        </authorList>
    </citation>
    <scope>NUCLEOTIDE SEQUENCE [LARGE SCALE GENOMIC DNA]</scope>
    <source>
        <strain evidence="2 3">Re31</strain>
    </source>
</reference>